<dbReference type="PANTHER" id="PTHR43345:SF2">
    <property type="entry name" value="3-ISOPROPYLMALATE DEHYDRATASE SMALL SUBUNIT 1"/>
    <property type="match status" value="1"/>
</dbReference>
<reference evidence="6" key="1">
    <citation type="submission" date="2016-10" db="EMBL/GenBank/DDBJ databases">
        <authorList>
            <person name="Varghese N."/>
        </authorList>
    </citation>
    <scope>NUCLEOTIDE SEQUENCE [LARGE SCALE GENOMIC DNA]</scope>
    <source>
        <strain evidence="6">DSM 20406</strain>
    </source>
</reference>
<dbReference type="InterPro" id="IPR015928">
    <property type="entry name" value="Aconitase/3IPM_dehydase_swvl"/>
</dbReference>
<dbReference type="CDD" id="cd01577">
    <property type="entry name" value="IPMI_Swivel"/>
    <property type="match status" value="1"/>
</dbReference>
<dbReference type="GO" id="GO:0003861">
    <property type="term" value="F:3-isopropylmalate dehydratase activity"/>
    <property type="evidence" value="ECO:0007669"/>
    <property type="project" value="UniProtKB-UniRule"/>
</dbReference>
<evidence type="ECO:0000313" key="5">
    <source>
        <dbReference type="EMBL" id="SEI46997.1"/>
    </source>
</evidence>
<dbReference type="Proteomes" id="UP000183028">
    <property type="component" value="Unassembled WGS sequence"/>
</dbReference>
<keyword evidence="2 3" id="KW-0456">Lyase</keyword>
<dbReference type="eggNOG" id="COG0066">
    <property type="taxonomic scope" value="Bacteria"/>
</dbReference>
<dbReference type="EMBL" id="FNYK01000005">
    <property type="protein sequence ID" value="SEI46997.1"/>
    <property type="molecule type" value="Genomic_DNA"/>
</dbReference>
<name>A0A1H6R3B3_9FIRM</name>
<protein>
    <recommendedName>
        <fullName evidence="3">3-isopropylmalate dehydratase small subunit</fullName>
        <ecNumber evidence="3">4.2.1.33</ecNumber>
    </recommendedName>
    <alternativeName>
        <fullName evidence="3">Alpha-IPM isomerase</fullName>
        <shortName evidence="3">IPMI</shortName>
    </alternativeName>
    <alternativeName>
        <fullName evidence="3">Isopropylmalate isomerase</fullName>
    </alternativeName>
</protein>
<comment type="catalytic activity">
    <reaction evidence="3">
        <text>(2R,3S)-3-isopropylmalate = (2S)-2-isopropylmalate</text>
        <dbReference type="Rhea" id="RHEA:32287"/>
        <dbReference type="ChEBI" id="CHEBI:1178"/>
        <dbReference type="ChEBI" id="CHEBI:35121"/>
        <dbReference type="EC" id="4.2.1.33"/>
    </reaction>
</comment>
<comment type="similarity">
    <text evidence="1 3">Belongs to the LeuD family. LeuD type 2 subfamily.</text>
</comment>
<dbReference type="PANTHER" id="PTHR43345">
    <property type="entry name" value="3-ISOPROPYLMALATE DEHYDRATASE SMALL SUBUNIT 2-RELATED-RELATED"/>
    <property type="match status" value="1"/>
</dbReference>
<dbReference type="Pfam" id="PF00694">
    <property type="entry name" value="Aconitase_C"/>
    <property type="match status" value="1"/>
</dbReference>
<dbReference type="NCBIfam" id="TIGR02084">
    <property type="entry name" value="leud"/>
    <property type="match status" value="1"/>
</dbReference>
<dbReference type="OrthoDB" id="9777465at2"/>
<sequence length="162" mass="17637">MQAHGKVLKYGDNVDTDVIIPARYLNSFDAKELASHAMVDIDPTFVERVNDGDLIVAGKNFGCGSSREHAPLALKTAGVSCIIADSFARIFYRNAINIGLAICECPEAVAEISEGDEVKVDYDTGVITDVTTHKTYQAQPFPPFIQKIITEGGLVNYLNNQE</sequence>
<dbReference type="RefSeq" id="WP_033162267.1">
    <property type="nucleotide sequence ID" value="NZ_CACVTN010000039.1"/>
</dbReference>
<dbReference type="GeneID" id="54119669"/>
<accession>A0A1H6R3B3</accession>
<dbReference type="InterPro" id="IPR000573">
    <property type="entry name" value="AconitaseA/IPMdHydase_ssu_swvl"/>
</dbReference>
<dbReference type="STRING" id="322505.SAMN04487836_10558"/>
<evidence type="ECO:0000256" key="1">
    <source>
        <dbReference type="ARBA" id="ARBA00009869"/>
    </source>
</evidence>
<dbReference type="InterPro" id="IPR050075">
    <property type="entry name" value="LeuD"/>
</dbReference>
<dbReference type="InterPro" id="IPR011827">
    <property type="entry name" value="LeuD_type2/HacB/DmdB"/>
</dbReference>
<comment type="pathway">
    <text evidence="3">Amino-acid biosynthesis; L-leucine biosynthesis; L-leucine from 3-methyl-2-oxobutanoate: step 2/4.</text>
</comment>
<dbReference type="NCBIfam" id="TIGR02087">
    <property type="entry name" value="LEUD_arch"/>
    <property type="match status" value="1"/>
</dbReference>
<dbReference type="SUPFAM" id="SSF52016">
    <property type="entry name" value="LeuD/IlvD-like"/>
    <property type="match status" value="1"/>
</dbReference>
<dbReference type="InterPro" id="IPR011824">
    <property type="entry name" value="LeuD/DmdB_bac"/>
</dbReference>
<dbReference type="AlphaFoldDB" id="A0A1H6R3B3"/>
<gene>
    <name evidence="3" type="primary">leuD</name>
    <name evidence="5" type="ORF">SAMN04487834_100527</name>
</gene>
<comment type="subunit">
    <text evidence="3">Heterodimer of LeuC and LeuD.</text>
</comment>
<dbReference type="UniPathway" id="UPA00048">
    <property type="reaction ID" value="UER00071"/>
</dbReference>
<dbReference type="Gene3D" id="3.20.19.10">
    <property type="entry name" value="Aconitase, domain 4"/>
    <property type="match status" value="1"/>
</dbReference>
<comment type="function">
    <text evidence="3">Catalyzes the isomerization between 2-isopropylmalate and 3-isopropylmalate, via the formation of 2-isopropylmaleate.</text>
</comment>
<keyword evidence="3" id="KW-0432">Leucine biosynthesis</keyword>
<dbReference type="FunFam" id="3.20.19.10:FF:000007">
    <property type="entry name" value="Isopropylmalate/citramalate isomerase small subunit"/>
    <property type="match status" value="1"/>
</dbReference>
<evidence type="ECO:0000259" key="4">
    <source>
        <dbReference type="Pfam" id="PF00694"/>
    </source>
</evidence>
<dbReference type="EC" id="4.2.1.33" evidence="3"/>
<organism evidence="5 6">
    <name type="scientific">Sharpea azabuensis</name>
    <dbReference type="NCBI Taxonomy" id="322505"/>
    <lineage>
        <taxon>Bacteria</taxon>
        <taxon>Bacillati</taxon>
        <taxon>Bacillota</taxon>
        <taxon>Erysipelotrichia</taxon>
        <taxon>Erysipelotrichales</taxon>
        <taxon>Coprobacillaceae</taxon>
        <taxon>Sharpea</taxon>
    </lineage>
</organism>
<keyword evidence="6" id="KW-1185">Reference proteome</keyword>
<proteinExistence type="inferred from homology"/>
<dbReference type="GO" id="GO:0009098">
    <property type="term" value="P:L-leucine biosynthetic process"/>
    <property type="evidence" value="ECO:0007669"/>
    <property type="project" value="UniProtKB-UniRule"/>
</dbReference>
<evidence type="ECO:0000256" key="2">
    <source>
        <dbReference type="ARBA" id="ARBA00023239"/>
    </source>
</evidence>
<feature type="domain" description="Aconitase A/isopropylmalate dehydratase small subunit swivel" evidence="4">
    <location>
        <begin position="49"/>
        <end position="100"/>
    </location>
</feature>
<evidence type="ECO:0000313" key="6">
    <source>
        <dbReference type="Proteomes" id="UP000183028"/>
    </source>
</evidence>
<keyword evidence="3" id="KW-0028">Amino-acid biosynthesis</keyword>
<keyword evidence="3" id="KW-0100">Branched-chain amino acid biosynthesis</keyword>
<evidence type="ECO:0000256" key="3">
    <source>
        <dbReference type="HAMAP-Rule" id="MF_01032"/>
    </source>
</evidence>
<dbReference type="InterPro" id="IPR033940">
    <property type="entry name" value="IPMI_Swivel"/>
</dbReference>
<dbReference type="HAMAP" id="MF_01032">
    <property type="entry name" value="LeuD_type2"/>
    <property type="match status" value="1"/>
</dbReference>